<proteinExistence type="predicted"/>
<dbReference type="GO" id="GO:0005634">
    <property type="term" value="C:nucleus"/>
    <property type="evidence" value="ECO:0007669"/>
    <property type="project" value="TreeGrafter"/>
</dbReference>
<dbReference type="EMBL" id="KN558458">
    <property type="protein sequence ID" value="KHJ87133.1"/>
    <property type="molecule type" value="Genomic_DNA"/>
</dbReference>
<evidence type="ECO:0000313" key="1">
    <source>
        <dbReference type="EMBL" id="KHJ87133.1"/>
    </source>
</evidence>
<dbReference type="PANTHER" id="PTHR46669:SF3">
    <property type="entry name" value="LEUCINE-RICH PPR MOTIF-CONTAINING PROTEIN, MITOCHONDRIAL"/>
    <property type="match status" value="1"/>
</dbReference>
<name>A0A0B1SPB9_OESDE</name>
<dbReference type="PANTHER" id="PTHR46669">
    <property type="entry name" value="LEUCINE-RICH PPR MOTIF-CONTAINING PROTEIN, MITOCHONDRIAL"/>
    <property type="match status" value="1"/>
</dbReference>
<feature type="non-terminal residue" evidence="1">
    <location>
        <position position="847"/>
    </location>
</feature>
<evidence type="ECO:0000313" key="2">
    <source>
        <dbReference type="Proteomes" id="UP000053660"/>
    </source>
</evidence>
<dbReference type="InterPro" id="IPR033490">
    <property type="entry name" value="LRP130"/>
</dbReference>
<reference evidence="1 2" key="1">
    <citation type="submission" date="2014-03" db="EMBL/GenBank/DDBJ databases">
        <title>Draft genome of the hookworm Oesophagostomum dentatum.</title>
        <authorList>
            <person name="Mitreva M."/>
        </authorList>
    </citation>
    <scope>NUCLEOTIDE SEQUENCE [LARGE SCALE GENOMIC DNA]</scope>
    <source>
        <strain evidence="1 2">OD-Hann</strain>
    </source>
</reference>
<accession>A0A0B1SPB9</accession>
<dbReference type="OrthoDB" id="185373at2759"/>
<protein>
    <submittedName>
        <fullName evidence="1">Uncharacterized protein</fullName>
    </submittedName>
</protein>
<dbReference type="Proteomes" id="UP000053660">
    <property type="component" value="Unassembled WGS sequence"/>
</dbReference>
<dbReference type="Gene3D" id="1.25.40.10">
    <property type="entry name" value="Tetratricopeptide repeat domain"/>
    <property type="match status" value="1"/>
</dbReference>
<dbReference type="AlphaFoldDB" id="A0A0B1SPB9"/>
<organism evidence="1 2">
    <name type="scientific">Oesophagostomum dentatum</name>
    <name type="common">Nodular worm</name>
    <dbReference type="NCBI Taxonomy" id="61180"/>
    <lineage>
        <taxon>Eukaryota</taxon>
        <taxon>Metazoa</taxon>
        <taxon>Ecdysozoa</taxon>
        <taxon>Nematoda</taxon>
        <taxon>Chromadorea</taxon>
        <taxon>Rhabditida</taxon>
        <taxon>Rhabditina</taxon>
        <taxon>Rhabditomorpha</taxon>
        <taxon>Strongyloidea</taxon>
        <taxon>Strongylidae</taxon>
        <taxon>Oesophagostomum</taxon>
    </lineage>
</organism>
<dbReference type="InterPro" id="IPR011990">
    <property type="entry name" value="TPR-like_helical_dom_sf"/>
</dbReference>
<dbReference type="GO" id="GO:0005739">
    <property type="term" value="C:mitochondrion"/>
    <property type="evidence" value="ECO:0007669"/>
    <property type="project" value="TreeGrafter"/>
</dbReference>
<dbReference type="GO" id="GO:0070129">
    <property type="term" value="P:regulation of mitochondrial translation"/>
    <property type="evidence" value="ECO:0007669"/>
    <property type="project" value="TreeGrafter"/>
</dbReference>
<dbReference type="GO" id="GO:0003730">
    <property type="term" value="F:mRNA 3'-UTR binding"/>
    <property type="evidence" value="ECO:0007669"/>
    <property type="project" value="TreeGrafter"/>
</dbReference>
<gene>
    <name evidence="1" type="ORF">OESDEN_13097</name>
</gene>
<sequence>MSQALQALRERGVPLQLLSRNAVLSARIDNGETVNVIEELQQWEAENLVPNEETYAQLSRVYAHAANTQGILDIINHMKSNEMPVLESIIESLIYSVARGGHYTQADKFVEKFAASANETLLRCAIAKAAVARGEFSAAVKAIAAIPMGAKLNQISNNRMVLEVLFDMLDAGEADAIEKLSAYLVMTPEGTTLSEYHANPSVLARARRACAEGKLDVALKLYGLLHPKFKNSFFEATLLDSLGDRLRNSSVVLEDVFALAEKMEKMGLMKDHNLFLLEKSVNTPRTREVFSTIMSRGHIERCLVEKPTLRKSLARRLSETLTKSNLNREQRAKILADVATVLFSYDGERAIPDIMADYPVIYVLSGRDVDLAIPALEAIQHPHIRKEYATALVQQLLRKGDPLAEEKLNKLLNSGAVHSINLSRIQKQVSGLVLNREKKEGDADRKQLALAAQLFALYFPAENANAKTKSTVAAKYLISLLQSELLPVGRTRLLFSFMEKEPRVRLSSEDITSGKKALQESGQKEKAELLEKLRKKSQTYARWLSSSIEELEEELTHIRGNPDMKPGVATAVQEIILKKVSAEKPINYQQVERQLRLIKEASTPLPSRVSEAAKQMLSTSLTSALHERKLDVAKNLWTLRIGTPSVENTLTYIALLFLNGRKEEADAVCEDLRSTAQTITAPSLQTVGDRLGDEWDIEQMRQLSHYLQGKFNLGPQQLLRIIACVRLRQLERLIAAGKLEEALQLVVEQPVESNSAFGQYQLSAAAVRAENMSVLKGVFDVVKRAHGKEVAFLDLAMVLLEERRTNRALKLLDTPQLKISPGKLEYFIRRAVDNNRVSVKFMLPLAQ</sequence>
<keyword evidence="2" id="KW-1185">Reference proteome</keyword>